<comment type="pathway">
    <text evidence="2 11">Cofactor biosynthesis; NAD(+) biosynthesis; deamido-NAD(+) from nicotinate D-ribonucleotide: step 1/1.</text>
</comment>
<dbReference type="SUPFAM" id="SSF52374">
    <property type="entry name" value="Nucleotidylyl transferase"/>
    <property type="match status" value="1"/>
</dbReference>
<dbReference type="KEGG" id="bpsi:IX83_04995"/>
<dbReference type="PANTHER" id="PTHR39321">
    <property type="entry name" value="NICOTINATE-NUCLEOTIDE ADENYLYLTRANSFERASE-RELATED"/>
    <property type="match status" value="1"/>
</dbReference>
<dbReference type="InterPro" id="IPR014729">
    <property type="entry name" value="Rossmann-like_a/b/a_fold"/>
</dbReference>
<dbReference type="UniPathway" id="UPA00253">
    <property type="reaction ID" value="UER00332"/>
</dbReference>
<dbReference type="NCBIfam" id="TIGR00125">
    <property type="entry name" value="cyt_tran_rel"/>
    <property type="match status" value="1"/>
</dbReference>
<dbReference type="NCBIfam" id="NF000840">
    <property type="entry name" value="PRK00071.1-3"/>
    <property type="match status" value="1"/>
</dbReference>
<dbReference type="AlphaFoldDB" id="A0A077DI08"/>
<evidence type="ECO:0000313" key="13">
    <source>
        <dbReference type="EMBL" id="AIL32748.1"/>
    </source>
</evidence>
<dbReference type="InterPro" id="IPR004821">
    <property type="entry name" value="Cyt_trans-like"/>
</dbReference>
<feature type="domain" description="Cytidyltransferase-like" evidence="12">
    <location>
        <begin position="5"/>
        <end position="168"/>
    </location>
</feature>
<reference evidence="13 14" key="1">
    <citation type="journal article" date="2014" name="BMC Genomics">
        <title>A genomic perspective on a new bacterial genus and species from the Alcaligenaceae family, Basilea psittacipulmonis.</title>
        <authorList>
            <person name="Whiteson K.L."/>
            <person name="Hernandez D."/>
            <person name="Lazarevic V."/>
            <person name="Gaia N."/>
            <person name="Farinelli L."/>
            <person name="Francois P."/>
            <person name="Pilo P."/>
            <person name="Frey J."/>
            <person name="Schrenzel J."/>
        </authorList>
    </citation>
    <scope>NUCLEOTIDE SEQUENCE [LARGE SCALE GENOMIC DNA]</scope>
    <source>
        <strain evidence="13 14">DSM 24701</strain>
    </source>
</reference>
<evidence type="ECO:0000256" key="2">
    <source>
        <dbReference type="ARBA" id="ARBA00005019"/>
    </source>
</evidence>
<dbReference type="Pfam" id="PF01467">
    <property type="entry name" value="CTP_transf_like"/>
    <property type="match status" value="1"/>
</dbReference>
<keyword evidence="9 11" id="KW-0520">NAD</keyword>
<protein>
    <recommendedName>
        <fullName evidence="11">Probable nicotinate-nucleotide adenylyltransferase</fullName>
        <ecNumber evidence="11">2.7.7.18</ecNumber>
    </recommendedName>
    <alternativeName>
        <fullName evidence="11">Deamido-NAD(+) diphosphorylase</fullName>
    </alternativeName>
    <alternativeName>
        <fullName evidence="11">Deamido-NAD(+) pyrophosphorylase</fullName>
    </alternativeName>
    <alternativeName>
        <fullName evidence="11">Nicotinate mononucleotide adenylyltransferase</fullName>
        <shortName evidence="11">NaMN adenylyltransferase</shortName>
    </alternativeName>
</protein>
<name>A0A077DI08_9BURK</name>
<dbReference type="NCBIfam" id="TIGR00482">
    <property type="entry name" value="nicotinate (nicotinamide) nucleotide adenylyltransferase"/>
    <property type="match status" value="1"/>
</dbReference>
<dbReference type="GO" id="GO:0004515">
    <property type="term" value="F:nicotinate-nucleotide adenylyltransferase activity"/>
    <property type="evidence" value="ECO:0007669"/>
    <property type="project" value="UniProtKB-UniRule"/>
</dbReference>
<gene>
    <name evidence="11" type="primary">nadD</name>
    <name evidence="13" type="ORF">IX83_04995</name>
</gene>
<evidence type="ECO:0000256" key="7">
    <source>
        <dbReference type="ARBA" id="ARBA00022741"/>
    </source>
</evidence>
<keyword evidence="4 11" id="KW-0662">Pyridine nucleotide biosynthesis</keyword>
<dbReference type="STRING" id="1072685.IX83_04995"/>
<evidence type="ECO:0000256" key="9">
    <source>
        <dbReference type="ARBA" id="ARBA00023027"/>
    </source>
</evidence>
<keyword evidence="7 11" id="KW-0547">Nucleotide-binding</keyword>
<accession>A0A077DI08</accession>
<dbReference type="Gene3D" id="3.40.50.620">
    <property type="entry name" value="HUPs"/>
    <property type="match status" value="1"/>
</dbReference>
<dbReference type="eggNOG" id="COG1057">
    <property type="taxonomic scope" value="Bacteria"/>
</dbReference>
<dbReference type="GO" id="GO:0005524">
    <property type="term" value="F:ATP binding"/>
    <property type="evidence" value="ECO:0007669"/>
    <property type="project" value="UniProtKB-KW"/>
</dbReference>
<dbReference type="EC" id="2.7.7.18" evidence="11"/>
<dbReference type="EMBL" id="CP009238">
    <property type="protein sequence ID" value="AIL32748.1"/>
    <property type="molecule type" value="Genomic_DNA"/>
</dbReference>
<evidence type="ECO:0000256" key="3">
    <source>
        <dbReference type="ARBA" id="ARBA00009014"/>
    </source>
</evidence>
<dbReference type="HAMAP" id="MF_00244">
    <property type="entry name" value="NaMN_adenylyltr"/>
    <property type="match status" value="1"/>
</dbReference>
<organism evidence="13 14">
    <name type="scientific">Basilea psittacipulmonis DSM 24701</name>
    <dbReference type="NCBI Taxonomy" id="1072685"/>
    <lineage>
        <taxon>Bacteria</taxon>
        <taxon>Pseudomonadati</taxon>
        <taxon>Pseudomonadota</taxon>
        <taxon>Betaproteobacteria</taxon>
        <taxon>Burkholderiales</taxon>
        <taxon>Alcaligenaceae</taxon>
        <taxon>Basilea</taxon>
    </lineage>
</organism>
<evidence type="ECO:0000259" key="12">
    <source>
        <dbReference type="Pfam" id="PF01467"/>
    </source>
</evidence>
<keyword evidence="6 11" id="KW-0548">Nucleotidyltransferase</keyword>
<dbReference type="CDD" id="cd02165">
    <property type="entry name" value="NMNAT"/>
    <property type="match status" value="1"/>
</dbReference>
<sequence>MKVALLGGSFNPIHYAHLALAQAALEIVDKVEFLPAKAPWQKPTMSTTPQQRLDMIKLAIADEPRFAINTCELERAGKTYTIDTLRDLCSANDAPEYYWIMGLDQLKNFKSWYNWQEILSYVKLLIASRQETLTHRIIEHILGSEYAHLCTILPFSLLPISSTDIRERIKNDASIAQLLPASVEHYIYQHHLYKT</sequence>
<dbReference type="HOGENOM" id="CLU_069765_3_1_4"/>
<evidence type="ECO:0000256" key="5">
    <source>
        <dbReference type="ARBA" id="ARBA00022679"/>
    </source>
</evidence>
<proteinExistence type="inferred from homology"/>
<keyword evidence="14" id="KW-1185">Reference proteome</keyword>
<comment type="catalytic activity">
    <reaction evidence="10 11">
        <text>nicotinate beta-D-ribonucleotide + ATP + H(+) = deamido-NAD(+) + diphosphate</text>
        <dbReference type="Rhea" id="RHEA:22860"/>
        <dbReference type="ChEBI" id="CHEBI:15378"/>
        <dbReference type="ChEBI" id="CHEBI:30616"/>
        <dbReference type="ChEBI" id="CHEBI:33019"/>
        <dbReference type="ChEBI" id="CHEBI:57502"/>
        <dbReference type="ChEBI" id="CHEBI:58437"/>
        <dbReference type="EC" id="2.7.7.18"/>
    </reaction>
</comment>
<comment type="function">
    <text evidence="1 11">Catalyzes the reversible adenylation of nicotinate mononucleotide (NaMN) to nicotinic acid adenine dinucleotide (NaAD).</text>
</comment>
<evidence type="ECO:0000313" key="14">
    <source>
        <dbReference type="Proteomes" id="UP000028945"/>
    </source>
</evidence>
<keyword evidence="5 11" id="KW-0808">Transferase</keyword>
<evidence type="ECO:0000256" key="10">
    <source>
        <dbReference type="ARBA" id="ARBA00048721"/>
    </source>
</evidence>
<keyword evidence="8 11" id="KW-0067">ATP-binding</keyword>
<comment type="similarity">
    <text evidence="3 11">Belongs to the NadD family.</text>
</comment>
<evidence type="ECO:0000256" key="11">
    <source>
        <dbReference type="HAMAP-Rule" id="MF_00244"/>
    </source>
</evidence>
<dbReference type="PANTHER" id="PTHR39321:SF3">
    <property type="entry name" value="PHOSPHOPANTETHEINE ADENYLYLTRANSFERASE"/>
    <property type="match status" value="1"/>
</dbReference>
<dbReference type="Proteomes" id="UP000028945">
    <property type="component" value="Chromosome"/>
</dbReference>
<dbReference type="InterPro" id="IPR005248">
    <property type="entry name" value="NadD/NMNAT"/>
</dbReference>
<evidence type="ECO:0000256" key="8">
    <source>
        <dbReference type="ARBA" id="ARBA00022840"/>
    </source>
</evidence>
<dbReference type="GO" id="GO:0009435">
    <property type="term" value="P:NAD+ biosynthetic process"/>
    <property type="evidence" value="ECO:0007669"/>
    <property type="project" value="UniProtKB-UniRule"/>
</dbReference>
<evidence type="ECO:0000256" key="6">
    <source>
        <dbReference type="ARBA" id="ARBA00022695"/>
    </source>
</evidence>
<evidence type="ECO:0000256" key="4">
    <source>
        <dbReference type="ARBA" id="ARBA00022642"/>
    </source>
</evidence>
<evidence type="ECO:0000256" key="1">
    <source>
        <dbReference type="ARBA" id="ARBA00002324"/>
    </source>
</evidence>